<comment type="similarity">
    <text evidence="1">Belongs to the short-chain dehydrogenases/reductases (SDR) family.</text>
</comment>
<dbReference type="Proteomes" id="UP001610335">
    <property type="component" value="Unassembled WGS sequence"/>
</dbReference>
<dbReference type="InterPro" id="IPR036291">
    <property type="entry name" value="NAD(P)-bd_dom_sf"/>
</dbReference>
<keyword evidence="2" id="KW-0560">Oxidoreductase</keyword>
<dbReference type="SUPFAM" id="SSF51735">
    <property type="entry name" value="NAD(P)-binding Rossmann-fold domains"/>
    <property type="match status" value="1"/>
</dbReference>
<proteinExistence type="inferred from homology"/>
<gene>
    <name evidence="3" type="ORF">BDW59DRAFT_178400</name>
</gene>
<dbReference type="PRINTS" id="PR00081">
    <property type="entry name" value="GDHRDH"/>
</dbReference>
<evidence type="ECO:0000313" key="3">
    <source>
        <dbReference type="EMBL" id="KAL2829427.1"/>
    </source>
</evidence>
<dbReference type="PANTHER" id="PTHR43157">
    <property type="entry name" value="PHOSPHATIDYLINOSITOL-GLYCAN BIOSYNTHESIS CLASS F PROTEIN-RELATED"/>
    <property type="match status" value="1"/>
</dbReference>
<organism evidence="3 4">
    <name type="scientific">Aspergillus cavernicola</name>
    <dbReference type="NCBI Taxonomy" id="176166"/>
    <lineage>
        <taxon>Eukaryota</taxon>
        <taxon>Fungi</taxon>
        <taxon>Dikarya</taxon>
        <taxon>Ascomycota</taxon>
        <taxon>Pezizomycotina</taxon>
        <taxon>Eurotiomycetes</taxon>
        <taxon>Eurotiomycetidae</taxon>
        <taxon>Eurotiales</taxon>
        <taxon>Aspergillaceae</taxon>
        <taxon>Aspergillus</taxon>
        <taxon>Aspergillus subgen. Nidulantes</taxon>
    </lineage>
</organism>
<dbReference type="EMBL" id="JBFXLS010000016">
    <property type="protein sequence ID" value="KAL2829427.1"/>
    <property type="molecule type" value="Genomic_DNA"/>
</dbReference>
<comment type="caution">
    <text evidence="3">The sequence shown here is derived from an EMBL/GenBank/DDBJ whole genome shotgun (WGS) entry which is preliminary data.</text>
</comment>
<reference evidence="3 4" key="1">
    <citation type="submission" date="2024-07" db="EMBL/GenBank/DDBJ databases">
        <title>Section-level genome sequencing and comparative genomics of Aspergillus sections Usti and Cavernicolus.</title>
        <authorList>
            <consortium name="Lawrence Berkeley National Laboratory"/>
            <person name="Nybo J.L."/>
            <person name="Vesth T.C."/>
            <person name="Theobald S."/>
            <person name="Frisvad J.C."/>
            <person name="Larsen T.O."/>
            <person name="Kjaerboelling I."/>
            <person name="Rothschild-Mancinelli K."/>
            <person name="Lyhne E.K."/>
            <person name="Kogle M.E."/>
            <person name="Barry K."/>
            <person name="Clum A."/>
            <person name="Na H."/>
            <person name="Ledsgaard L."/>
            <person name="Lin J."/>
            <person name="Lipzen A."/>
            <person name="Kuo A."/>
            <person name="Riley R."/>
            <person name="Mondo S."/>
            <person name="LaButti K."/>
            <person name="Haridas S."/>
            <person name="Pangalinan J."/>
            <person name="Salamov A.A."/>
            <person name="Simmons B.A."/>
            <person name="Magnuson J.K."/>
            <person name="Chen J."/>
            <person name="Drula E."/>
            <person name="Henrissat B."/>
            <person name="Wiebenga A."/>
            <person name="Lubbers R.J."/>
            <person name="Gomes A.C."/>
            <person name="Makela M.R."/>
            <person name="Stajich J."/>
            <person name="Grigoriev I.V."/>
            <person name="Mortensen U.H."/>
            <person name="De vries R.P."/>
            <person name="Baker S.E."/>
            <person name="Andersen M.R."/>
        </authorList>
    </citation>
    <scope>NUCLEOTIDE SEQUENCE [LARGE SCALE GENOMIC DNA]</scope>
    <source>
        <strain evidence="3 4">CBS 600.67</strain>
    </source>
</reference>
<dbReference type="PANTHER" id="PTHR43157:SF31">
    <property type="entry name" value="PHOSPHATIDYLINOSITOL-GLYCAN BIOSYNTHESIS CLASS F PROTEIN"/>
    <property type="match status" value="1"/>
</dbReference>
<evidence type="ECO:0008006" key="5">
    <source>
        <dbReference type="Google" id="ProtNLM"/>
    </source>
</evidence>
<protein>
    <recommendedName>
        <fullName evidence="5">Short-chain dehydrogenase</fullName>
    </recommendedName>
</protein>
<name>A0ABR4IP73_9EURO</name>
<sequence>MAEFSSAAIEKRATQGAFVKRQLFGEPPAISSREVSLSGKTAIVTGGNTGLGFECCKQLLELGLSRLIIAVRTPSKGEEAKKQLLLTSKGKSKIEITKLDLASYDSITAFVEYTKTLDRLDIVINNAGVCKRAFELDPRTGHEETIQVNHLGNSLFVILLLPVLQTKNSPDHPGRLSFVSSDTPAWAKFKEQTSIPILPAFDNQTSFEWSDRYGTSKLLGQLFLRELAERVPSSVAIVNATNPGLCKSGLDREFRGSLAGHVARVMQAALARKASVGARSLTDAALNHGAASHGQYIEDGKVVPMAPFVYRPQGEKIAKQLWRETMDELAFAHVEEIINGLTK</sequence>
<evidence type="ECO:0000256" key="2">
    <source>
        <dbReference type="ARBA" id="ARBA00023002"/>
    </source>
</evidence>
<dbReference type="Pfam" id="PF00106">
    <property type="entry name" value="adh_short"/>
    <property type="match status" value="1"/>
</dbReference>
<evidence type="ECO:0000256" key="1">
    <source>
        <dbReference type="ARBA" id="ARBA00006484"/>
    </source>
</evidence>
<dbReference type="InterPro" id="IPR002347">
    <property type="entry name" value="SDR_fam"/>
</dbReference>
<dbReference type="Gene3D" id="3.40.50.720">
    <property type="entry name" value="NAD(P)-binding Rossmann-like Domain"/>
    <property type="match status" value="1"/>
</dbReference>
<keyword evidence="4" id="KW-1185">Reference proteome</keyword>
<evidence type="ECO:0000313" key="4">
    <source>
        <dbReference type="Proteomes" id="UP001610335"/>
    </source>
</evidence>
<accession>A0ABR4IP73</accession>